<dbReference type="Pfam" id="PF07396">
    <property type="entry name" value="Porin_O_P"/>
    <property type="match status" value="1"/>
</dbReference>
<organism evidence="1">
    <name type="scientific">Eiseniibacteriota bacterium</name>
    <dbReference type="NCBI Taxonomy" id="2212470"/>
    <lineage>
        <taxon>Bacteria</taxon>
        <taxon>Candidatus Eiseniibacteriota</taxon>
    </lineage>
</organism>
<comment type="caution">
    <text evidence="1">The sequence shown here is derived from an EMBL/GenBank/DDBJ whole genome shotgun (WGS) entry which is preliminary data.</text>
</comment>
<proteinExistence type="predicted"/>
<evidence type="ECO:0000313" key="1">
    <source>
        <dbReference type="EMBL" id="HER43030.1"/>
    </source>
</evidence>
<sequence length="310" mass="34812">PGGGLQLLLRIRLDERTDIVDFYGGWMPSGLFSIYIGQMKVPSTAEVLAPYNELDFASRSTFGRNVGDYSMTRTPYISSVMAAKSYDRDLGIAVKGSWRGDRKYEARWFLMAGNGLGANRYIGGSENEEFLYTNSFGEMYLGGRLEISPVPWVTAGAHASSNVHEDVALGERGPVFDIDRKAWSVDLAAGSPRGPRIYGFYGDGRMDDYFDALRYLFDYSGWGLQGVWPALGGRIELALRFDRFTSESGRDGNETVQDDWTAGINFSPLDHMRIQLDYISKNVKNEFESDIDDDILYMNCQFDFDAPVPR</sequence>
<name>A0A7V2ATN0_UNCEI</name>
<dbReference type="Proteomes" id="UP000886069">
    <property type="component" value="Unassembled WGS sequence"/>
</dbReference>
<dbReference type="AlphaFoldDB" id="A0A7V2ATN0"/>
<gene>
    <name evidence="1" type="ORF">ENO08_01050</name>
</gene>
<dbReference type="InterPro" id="IPR010870">
    <property type="entry name" value="Porin_O/P"/>
</dbReference>
<feature type="non-terminal residue" evidence="1">
    <location>
        <position position="1"/>
    </location>
</feature>
<accession>A0A7V2ATN0</accession>
<dbReference type="InterPro" id="IPR023614">
    <property type="entry name" value="Porin_dom_sf"/>
</dbReference>
<dbReference type="EMBL" id="DSEC01000075">
    <property type="protein sequence ID" value="HER43030.1"/>
    <property type="molecule type" value="Genomic_DNA"/>
</dbReference>
<evidence type="ECO:0008006" key="2">
    <source>
        <dbReference type="Google" id="ProtNLM"/>
    </source>
</evidence>
<dbReference type="Gene3D" id="2.40.160.10">
    <property type="entry name" value="Porin"/>
    <property type="match status" value="1"/>
</dbReference>
<reference evidence="1" key="1">
    <citation type="journal article" date="2020" name="mSystems">
        <title>Genome- and Community-Level Interaction Insights into Carbon Utilization and Element Cycling Functions of Hydrothermarchaeota in Hydrothermal Sediment.</title>
        <authorList>
            <person name="Zhou Z."/>
            <person name="Liu Y."/>
            <person name="Xu W."/>
            <person name="Pan J."/>
            <person name="Luo Z.H."/>
            <person name="Li M."/>
        </authorList>
    </citation>
    <scope>NUCLEOTIDE SEQUENCE [LARGE SCALE GENOMIC DNA]</scope>
    <source>
        <strain evidence="1">SpSt-1233</strain>
    </source>
</reference>
<protein>
    <recommendedName>
        <fullName evidence="2">Porin</fullName>
    </recommendedName>
</protein>